<comment type="function">
    <text evidence="1">Plays a role in synthesis, processing and/or stability of 23S rRNA.</text>
</comment>
<organism evidence="6 7">
    <name type="scientific">Pseudomarimonas arenosa</name>
    <dbReference type="NCBI Taxonomy" id="2774145"/>
    <lineage>
        <taxon>Bacteria</taxon>
        <taxon>Pseudomonadati</taxon>
        <taxon>Pseudomonadota</taxon>
        <taxon>Gammaproteobacteria</taxon>
        <taxon>Lysobacterales</taxon>
        <taxon>Lysobacteraceae</taxon>
        <taxon>Pseudomarimonas</taxon>
    </lineage>
</organism>
<evidence type="ECO:0000313" key="6">
    <source>
        <dbReference type="EMBL" id="MBD8526173.1"/>
    </source>
</evidence>
<comment type="similarity">
    <text evidence="2">Belongs to the DUF177 domain family.</text>
</comment>
<sequence length="172" mass="18534">MSADLPDSVDAWRAVAGRRVFEGKLPLAAFKRLCESLADADGACVCRLSFDRDVFGVATVELEADAVLPLICQRSLERFMLPVSIRQRLGLVRDENEEMSLPGEVEPVLVGADGELKPLELVEDELILALPVVPMGPDGLVAELSNPAASDEPDEPKQNPFAALAALKAKKE</sequence>
<keyword evidence="4" id="KW-0690">Ribosome biogenesis</keyword>
<accession>A0AAW3ZJA6</accession>
<evidence type="ECO:0000256" key="5">
    <source>
        <dbReference type="ARBA" id="ARBA00031841"/>
    </source>
</evidence>
<evidence type="ECO:0000256" key="1">
    <source>
        <dbReference type="ARBA" id="ARBA00002868"/>
    </source>
</evidence>
<dbReference type="Proteomes" id="UP000613768">
    <property type="component" value="Unassembled WGS sequence"/>
</dbReference>
<dbReference type="PANTHER" id="PTHR38099:SF1">
    <property type="entry name" value="LARGE RIBOSOMAL RNA SUBUNIT ACCUMULATION PROTEIN YCED"/>
    <property type="match status" value="1"/>
</dbReference>
<dbReference type="AlphaFoldDB" id="A0AAW3ZJA6"/>
<keyword evidence="7" id="KW-1185">Reference proteome</keyword>
<dbReference type="EMBL" id="JACYTR010000018">
    <property type="protein sequence ID" value="MBD8526173.1"/>
    <property type="molecule type" value="Genomic_DNA"/>
</dbReference>
<dbReference type="RefSeq" id="WP_192029594.1">
    <property type="nucleotide sequence ID" value="NZ_JACYTR010000018.1"/>
</dbReference>
<comment type="caution">
    <text evidence="6">The sequence shown here is derived from an EMBL/GenBank/DDBJ whole genome shotgun (WGS) entry which is preliminary data.</text>
</comment>
<reference evidence="6 7" key="1">
    <citation type="submission" date="2020-09" db="EMBL/GenBank/DDBJ databases">
        <title>Pseudoxanthomonas sp. CAU 1598 isolated from sand of Yaerae Beach.</title>
        <authorList>
            <person name="Kim W."/>
        </authorList>
    </citation>
    <scope>NUCLEOTIDE SEQUENCE [LARGE SCALE GENOMIC DNA]</scope>
    <source>
        <strain evidence="6 7">CAU 1598</strain>
    </source>
</reference>
<name>A0AAW3ZJA6_9GAMM</name>
<dbReference type="InterPro" id="IPR039255">
    <property type="entry name" value="YceD_bac"/>
</dbReference>
<dbReference type="Pfam" id="PF02620">
    <property type="entry name" value="YceD"/>
    <property type="match status" value="1"/>
</dbReference>
<evidence type="ECO:0000256" key="4">
    <source>
        <dbReference type="ARBA" id="ARBA00022517"/>
    </source>
</evidence>
<dbReference type="GO" id="GO:0005829">
    <property type="term" value="C:cytosol"/>
    <property type="evidence" value="ECO:0007669"/>
    <property type="project" value="TreeGrafter"/>
</dbReference>
<proteinExistence type="inferred from homology"/>
<dbReference type="GO" id="GO:0042254">
    <property type="term" value="P:ribosome biogenesis"/>
    <property type="evidence" value="ECO:0007669"/>
    <property type="project" value="UniProtKB-KW"/>
</dbReference>
<protein>
    <recommendedName>
        <fullName evidence="3">Large ribosomal RNA subunit accumulation protein YceD</fullName>
    </recommendedName>
    <alternativeName>
        <fullName evidence="5">23S rRNA accumulation protein YceD</fullName>
    </alternativeName>
</protein>
<dbReference type="PANTHER" id="PTHR38099">
    <property type="entry name" value="LARGE RIBOSOMAL RNA SUBUNIT ACCUMULATION PROTEIN YCED"/>
    <property type="match status" value="1"/>
</dbReference>
<dbReference type="InterPro" id="IPR003772">
    <property type="entry name" value="YceD"/>
</dbReference>
<evidence type="ECO:0000313" key="7">
    <source>
        <dbReference type="Proteomes" id="UP000613768"/>
    </source>
</evidence>
<gene>
    <name evidence="6" type="ORF">IFO71_10530</name>
</gene>
<evidence type="ECO:0000256" key="2">
    <source>
        <dbReference type="ARBA" id="ARBA00010740"/>
    </source>
</evidence>
<evidence type="ECO:0000256" key="3">
    <source>
        <dbReference type="ARBA" id="ARBA00015716"/>
    </source>
</evidence>